<gene>
    <name evidence="8" type="ORF">QBC46DRAFT_270861</name>
</gene>
<feature type="transmembrane region" description="Helical" evidence="7">
    <location>
        <begin position="107"/>
        <end position="125"/>
    </location>
</feature>
<organism evidence="8 9">
    <name type="scientific">Diplogelasinospora grovesii</name>
    <dbReference type="NCBI Taxonomy" id="303347"/>
    <lineage>
        <taxon>Eukaryota</taxon>
        <taxon>Fungi</taxon>
        <taxon>Dikarya</taxon>
        <taxon>Ascomycota</taxon>
        <taxon>Pezizomycotina</taxon>
        <taxon>Sordariomycetes</taxon>
        <taxon>Sordariomycetidae</taxon>
        <taxon>Sordariales</taxon>
        <taxon>Diplogelasinosporaceae</taxon>
        <taxon>Diplogelasinospora</taxon>
    </lineage>
</organism>
<keyword evidence="4 7" id="KW-0472">Membrane</keyword>
<name>A0AAN6S112_9PEZI</name>
<evidence type="ECO:0000256" key="5">
    <source>
        <dbReference type="ARBA" id="ARBA00023242"/>
    </source>
</evidence>
<evidence type="ECO:0000256" key="6">
    <source>
        <dbReference type="ARBA" id="ARBA00037847"/>
    </source>
</evidence>
<comment type="caution">
    <text evidence="8">The sequence shown here is derived from an EMBL/GenBank/DDBJ whole genome shotgun (WGS) entry which is preliminary data.</text>
</comment>
<dbReference type="GO" id="GO:0031965">
    <property type="term" value="C:nuclear membrane"/>
    <property type="evidence" value="ECO:0007669"/>
    <property type="project" value="UniProtKB-SubCell"/>
</dbReference>
<keyword evidence="5" id="KW-0539">Nucleus</keyword>
<reference evidence="9" key="1">
    <citation type="journal article" date="2023" name="Mol. Phylogenet. Evol.">
        <title>Genome-scale phylogeny and comparative genomics of the fungal order Sordariales.</title>
        <authorList>
            <person name="Hensen N."/>
            <person name="Bonometti L."/>
            <person name="Westerberg I."/>
            <person name="Brannstrom I.O."/>
            <person name="Guillou S."/>
            <person name="Cros-Aarteil S."/>
            <person name="Calhoun S."/>
            <person name="Haridas S."/>
            <person name="Kuo A."/>
            <person name="Mondo S."/>
            <person name="Pangilinan J."/>
            <person name="Riley R."/>
            <person name="LaButti K."/>
            <person name="Andreopoulos B."/>
            <person name="Lipzen A."/>
            <person name="Chen C."/>
            <person name="Yan M."/>
            <person name="Daum C."/>
            <person name="Ng V."/>
            <person name="Clum A."/>
            <person name="Steindorff A."/>
            <person name="Ohm R.A."/>
            <person name="Martin F."/>
            <person name="Silar P."/>
            <person name="Natvig D.O."/>
            <person name="Lalanne C."/>
            <person name="Gautier V."/>
            <person name="Ament-Velasquez S.L."/>
            <person name="Kruys A."/>
            <person name="Hutchinson M.I."/>
            <person name="Powell A.J."/>
            <person name="Barry K."/>
            <person name="Miller A.N."/>
            <person name="Grigoriev I.V."/>
            <person name="Debuchy R."/>
            <person name="Gladieux P."/>
            <person name="Hiltunen Thoren M."/>
            <person name="Johannesson H."/>
        </authorList>
    </citation>
    <scope>NUCLEOTIDE SEQUENCE [LARGE SCALE GENOMIC DNA]</scope>
    <source>
        <strain evidence="9">CBS 340.73</strain>
    </source>
</reference>
<protein>
    <recommendedName>
        <fullName evidence="10">Indole-diterpene biosynthesis protein PaxU</fullName>
    </recommendedName>
</protein>
<dbReference type="EMBL" id="MU853903">
    <property type="protein sequence ID" value="KAK3935856.1"/>
    <property type="molecule type" value="Genomic_DNA"/>
</dbReference>
<evidence type="ECO:0000256" key="7">
    <source>
        <dbReference type="SAM" id="Phobius"/>
    </source>
</evidence>
<feature type="transmembrane region" description="Helical" evidence="7">
    <location>
        <begin position="69"/>
        <end position="87"/>
    </location>
</feature>
<dbReference type="Pfam" id="PF05705">
    <property type="entry name" value="DUF829"/>
    <property type="match status" value="2"/>
</dbReference>
<evidence type="ECO:0008006" key="10">
    <source>
        <dbReference type="Google" id="ProtNLM"/>
    </source>
</evidence>
<evidence type="ECO:0000256" key="3">
    <source>
        <dbReference type="ARBA" id="ARBA00022989"/>
    </source>
</evidence>
<evidence type="ECO:0000256" key="1">
    <source>
        <dbReference type="ARBA" id="ARBA00004126"/>
    </source>
</evidence>
<evidence type="ECO:0000313" key="9">
    <source>
        <dbReference type="Proteomes" id="UP001303473"/>
    </source>
</evidence>
<dbReference type="PANTHER" id="PTHR12265">
    <property type="entry name" value="TRANSMEMBRANE PROTEIN 53"/>
    <property type="match status" value="1"/>
</dbReference>
<dbReference type="PANTHER" id="PTHR12265:SF30">
    <property type="entry name" value="TRANSMEMBRANE PROTEIN 53"/>
    <property type="match status" value="1"/>
</dbReference>
<dbReference type="AlphaFoldDB" id="A0AAN6S112"/>
<dbReference type="InterPro" id="IPR008547">
    <property type="entry name" value="DUF829_TMEM53"/>
</dbReference>
<keyword evidence="9" id="KW-1185">Reference proteome</keyword>
<keyword evidence="2 7" id="KW-0812">Transmembrane</keyword>
<keyword evidence="3 7" id="KW-1133">Transmembrane helix</keyword>
<sequence length="225" mass="25232">MAASTRHVGAYLLRYRNRYPEATIIHVASSMFDTTMRPTAGRRRDLKPVLDAIEREVARSAASRSPPRILVHLFSNAGAYTTALLATTFERLFHAFTLPLASLPVPVRMIGTLLVVLGLAVVLGLQRMGVQDAVDWSRQVLNDTTMVNPQAPRLYLYSKDDEMVLSTDVEDHSNEAEARWIPVHRAVFEKSAHCRHVQLYRDEYWRAVDDILSTKGTGLGKTLSS</sequence>
<evidence type="ECO:0000256" key="2">
    <source>
        <dbReference type="ARBA" id="ARBA00022692"/>
    </source>
</evidence>
<accession>A0AAN6S112</accession>
<proteinExistence type="predicted"/>
<evidence type="ECO:0000313" key="8">
    <source>
        <dbReference type="EMBL" id="KAK3935856.1"/>
    </source>
</evidence>
<evidence type="ECO:0000256" key="4">
    <source>
        <dbReference type="ARBA" id="ARBA00023136"/>
    </source>
</evidence>
<comment type="subcellular location">
    <subcellularLocation>
        <location evidence="6">Endomembrane system</location>
        <topology evidence="6">Single-pass membrane protein</topology>
    </subcellularLocation>
    <subcellularLocation>
        <location evidence="1">Nucleus membrane</location>
    </subcellularLocation>
</comment>
<dbReference type="Proteomes" id="UP001303473">
    <property type="component" value="Unassembled WGS sequence"/>
</dbReference>